<dbReference type="RefSeq" id="XP_001272266.1">
    <property type="nucleotide sequence ID" value="XM_001272265.1"/>
</dbReference>
<evidence type="ECO:0000313" key="2">
    <source>
        <dbReference type="EMBL" id="EAW10840.1"/>
    </source>
</evidence>
<keyword evidence="3" id="KW-1185">Reference proteome</keyword>
<dbReference type="eggNOG" id="ENOG502SBH1">
    <property type="taxonomic scope" value="Eukaryota"/>
</dbReference>
<evidence type="ECO:0000256" key="1">
    <source>
        <dbReference type="SAM" id="SignalP"/>
    </source>
</evidence>
<protein>
    <submittedName>
        <fullName evidence="2">Uncharacterized protein</fullName>
    </submittedName>
</protein>
<dbReference type="OrthoDB" id="2841294at2759"/>
<dbReference type="Proteomes" id="UP000006701">
    <property type="component" value="Unassembled WGS sequence"/>
</dbReference>
<feature type="signal peptide" evidence="1">
    <location>
        <begin position="1"/>
        <end position="19"/>
    </location>
</feature>
<reference evidence="2 3" key="1">
    <citation type="journal article" date="2008" name="PLoS Genet.">
        <title>Genomic islands in the pathogenic filamentous fungus Aspergillus fumigatus.</title>
        <authorList>
            <person name="Fedorova N.D."/>
            <person name="Khaldi N."/>
            <person name="Joardar V.S."/>
            <person name="Maiti R."/>
            <person name="Amedeo P."/>
            <person name="Anderson M.J."/>
            <person name="Crabtree J."/>
            <person name="Silva J.C."/>
            <person name="Badger J.H."/>
            <person name="Albarraq A."/>
            <person name="Angiuoli S."/>
            <person name="Bussey H."/>
            <person name="Bowyer P."/>
            <person name="Cotty P.J."/>
            <person name="Dyer P.S."/>
            <person name="Egan A."/>
            <person name="Galens K."/>
            <person name="Fraser-Liggett C.M."/>
            <person name="Haas B.J."/>
            <person name="Inman J.M."/>
            <person name="Kent R."/>
            <person name="Lemieux S."/>
            <person name="Malavazi I."/>
            <person name="Orvis J."/>
            <person name="Roemer T."/>
            <person name="Ronning C.M."/>
            <person name="Sundaram J.P."/>
            <person name="Sutton G."/>
            <person name="Turner G."/>
            <person name="Venter J.C."/>
            <person name="White O.R."/>
            <person name="Whitty B.R."/>
            <person name="Youngman P."/>
            <person name="Wolfe K.H."/>
            <person name="Goldman G.H."/>
            <person name="Wortman J.R."/>
            <person name="Jiang B."/>
            <person name="Denning D.W."/>
            <person name="Nierman W.C."/>
        </authorList>
    </citation>
    <scope>NUCLEOTIDE SEQUENCE [LARGE SCALE GENOMIC DNA]</scope>
    <source>
        <strain evidence="3">ATCC 1007 / CBS 513.65 / DSM 816 / NCTC 3887 / NRRL 1</strain>
    </source>
</reference>
<dbReference type="KEGG" id="act:ACLA_053140"/>
<dbReference type="HOGENOM" id="CLU_137500_1_2_1"/>
<dbReference type="AlphaFoldDB" id="A1CIY5"/>
<accession>A1CIY5</accession>
<proteinExistence type="predicted"/>
<gene>
    <name evidence="2" type="ORF">ACLA_053140</name>
</gene>
<dbReference type="GeneID" id="4704007"/>
<dbReference type="VEuPathDB" id="FungiDB:ACLA_053140"/>
<sequence length="141" mass="14849">MTIIPYVFGYAFLALAVSSQSVGVGIPAEGESLAPGSSVVVQVQRPNSLTGSQEVGVAIGLASCASAQCRPPTDVMGTILYAGPFKPEYHEYTGPPYQNYTVVIPESMEKGDAHLNIAHFSLVGAGPFPFFETLNRTVIIA</sequence>
<evidence type="ECO:0000313" key="3">
    <source>
        <dbReference type="Proteomes" id="UP000006701"/>
    </source>
</evidence>
<name>A1CIY5_ASPCL</name>
<dbReference type="Pfam" id="PF19271">
    <property type="entry name" value="Nis1"/>
    <property type="match status" value="1"/>
</dbReference>
<dbReference type="OMA" id="QINVAHA"/>
<organism evidence="2 3">
    <name type="scientific">Aspergillus clavatus (strain ATCC 1007 / CBS 513.65 / DSM 816 / NCTC 3887 / NRRL 1 / QM 1276 / 107)</name>
    <dbReference type="NCBI Taxonomy" id="344612"/>
    <lineage>
        <taxon>Eukaryota</taxon>
        <taxon>Fungi</taxon>
        <taxon>Dikarya</taxon>
        <taxon>Ascomycota</taxon>
        <taxon>Pezizomycotina</taxon>
        <taxon>Eurotiomycetes</taxon>
        <taxon>Eurotiomycetidae</taxon>
        <taxon>Eurotiales</taxon>
        <taxon>Aspergillaceae</taxon>
        <taxon>Aspergillus</taxon>
        <taxon>Aspergillus subgen. Fumigati</taxon>
    </lineage>
</organism>
<dbReference type="EMBL" id="DS027054">
    <property type="protein sequence ID" value="EAW10840.1"/>
    <property type="molecule type" value="Genomic_DNA"/>
</dbReference>
<dbReference type="InterPro" id="IPR045469">
    <property type="entry name" value="Nis1"/>
</dbReference>
<feature type="chain" id="PRO_5002633162" evidence="1">
    <location>
        <begin position="20"/>
        <end position="141"/>
    </location>
</feature>
<keyword evidence="1" id="KW-0732">Signal</keyword>